<evidence type="ECO:0000313" key="2">
    <source>
        <dbReference type="EMBL" id="RRT66494.1"/>
    </source>
</evidence>
<comment type="caution">
    <text evidence="2">The sequence shown here is derived from an EMBL/GenBank/DDBJ whole genome shotgun (WGS) entry which is preliminary data.</text>
</comment>
<evidence type="ECO:0000313" key="3">
    <source>
        <dbReference type="Proteomes" id="UP000287651"/>
    </source>
</evidence>
<reference evidence="2 3" key="1">
    <citation type="journal article" date="2014" name="Agronomy (Basel)">
        <title>A Draft Genome Sequence for Ensete ventricosum, the Drought-Tolerant Tree Against Hunger.</title>
        <authorList>
            <person name="Harrison J."/>
            <person name="Moore K.A."/>
            <person name="Paszkiewicz K."/>
            <person name="Jones T."/>
            <person name="Grant M."/>
            <person name="Ambacheew D."/>
            <person name="Muzemil S."/>
            <person name="Studholme D.J."/>
        </authorList>
    </citation>
    <scope>NUCLEOTIDE SEQUENCE [LARGE SCALE GENOMIC DNA]</scope>
</reference>
<organism evidence="2 3">
    <name type="scientific">Ensete ventricosum</name>
    <name type="common">Abyssinian banana</name>
    <name type="synonym">Musa ensete</name>
    <dbReference type="NCBI Taxonomy" id="4639"/>
    <lineage>
        <taxon>Eukaryota</taxon>
        <taxon>Viridiplantae</taxon>
        <taxon>Streptophyta</taxon>
        <taxon>Embryophyta</taxon>
        <taxon>Tracheophyta</taxon>
        <taxon>Spermatophyta</taxon>
        <taxon>Magnoliopsida</taxon>
        <taxon>Liliopsida</taxon>
        <taxon>Zingiberales</taxon>
        <taxon>Musaceae</taxon>
        <taxon>Ensete</taxon>
    </lineage>
</organism>
<keyword evidence="1" id="KW-1133">Transmembrane helix</keyword>
<evidence type="ECO:0000256" key="1">
    <source>
        <dbReference type="SAM" id="Phobius"/>
    </source>
</evidence>
<feature type="transmembrane region" description="Helical" evidence="1">
    <location>
        <begin position="193"/>
        <end position="210"/>
    </location>
</feature>
<name>A0A426ZRG2_ENSVE</name>
<feature type="transmembrane region" description="Helical" evidence="1">
    <location>
        <begin position="12"/>
        <end position="35"/>
    </location>
</feature>
<gene>
    <name evidence="2" type="ORF">B296_00015988</name>
</gene>
<dbReference type="EMBL" id="AMZH03005396">
    <property type="protein sequence ID" value="RRT66494.1"/>
    <property type="molecule type" value="Genomic_DNA"/>
</dbReference>
<sequence length="227" mass="24646">MNAITGMSLELLIRLSHFFILFTVRTALVALIAFMSTNPNGALGSLDYKKDVRHQLAIKSREAAPRYGNPERQKLIDEVHLLTNQIHQYMLSKAPPVPQLPPTPTTEPTDIVVNEEQVNAGSDAITATEDLPTQEVEQGAMEDGHEVRGNAVTGPPRVGLSAGVSLSMTPAAEVGEQPQRPPARAQNSLDDRVLTWAAIWLVVAILLLLAKKFLKSNAYAGYMSGSK</sequence>
<protein>
    <submittedName>
        <fullName evidence="2">Uncharacterized protein</fullName>
    </submittedName>
</protein>
<accession>A0A426ZRG2</accession>
<proteinExistence type="predicted"/>
<keyword evidence="1" id="KW-0812">Transmembrane</keyword>
<dbReference type="AlphaFoldDB" id="A0A426ZRG2"/>
<keyword evidence="1" id="KW-0472">Membrane</keyword>
<dbReference type="Proteomes" id="UP000287651">
    <property type="component" value="Unassembled WGS sequence"/>
</dbReference>